<protein>
    <submittedName>
        <fullName evidence="2">Uncharacterized protein</fullName>
    </submittedName>
</protein>
<feature type="signal peptide" evidence="1">
    <location>
        <begin position="1"/>
        <end position="23"/>
    </location>
</feature>
<feature type="chain" id="PRO_5027624259" evidence="1">
    <location>
        <begin position="24"/>
        <end position="311"/>
    </location>
</feature>
<gene>
    <name evidence="2" type="ORF">ENL07_09520</name>
</gene>
<comment type="caution">
    <text evidence="2">The sequence shown here is derived from an EMBL/GenBank/DDBJ whole genome shotgun (WGS) entry which is preliminary data.</text>
</comment>
<sequence>MKKTILSATLAIMFLLCHSLSYAAINQFTGHWKNIDSNTRGITTLKITGNANALKMHAWGKCHPNDCDWGAVKAYAYAPNVSAPMQSSARAVSAIYTTSFSQTLVVVKAIDNNKLRAEVFTRFSDNSNRSNYTATYTFKRQLQVAPIKPMPIPVKPMMPAVREDCISFNPATTTLRNVDGRWTIVDGNHWMFNFGDKKAEAMKALRIIKHYKMNQSCFVGRPDPSFTYLLVKGKAPKKRMQGEDCVSFNPNTIEVKKINGRWKIVDGSHWIFDFENKEDEARTAFAIIKKYGFTRTCYVGRPNASFIYLRK</sequence>
<reference evidence="2" key="1">
    <citation type="journal article" date="2020" name="mSystems">
        <title>Genome- and Community-Level Interaction Insights into Carbon Utilization and Element Cycling Functions of Hydrothermarchaeota in Hydrothermal Sediment.</title>
        <authorList>
            <person name="Zhou Z."/>
            <person name="Liu Y."/>
            <person name="Xu W."/>
            <person name="Pan J."/>
            <person name="Luo Z.H."/>
            <person name="Li M."/>
        </authorList>
    </citation>
    <scope>NUCLEOTIDE SEQUENCE [LARGE SCALE GENOMIC DNA]</scope>
    <source>
        <strain evidence="2">HyVt-633</strain>
    </source>
</reference>
<dbReference type="AlphaFoldDB" id="A0A7C5DF46"/>
<name>A0A7C5DF46_9CHLB</name>
<dbReference type="Proteomes" id="UP000886058">
    <property type="component" value="Unassembled WGS sequence"/>
</dbReference>
<keyword evidence="1" id="KW-0732">Signal</keyword>
<organism evidence="2">
    <name type="scientific">Chlorobaculum parvum</name>
    <dbReference type="NCBI Taxonomy" id="274539"/>
    <lineage>
        <taxon>Bacteria</taxon>
        <taxon>Pseudomonadati</taxon>
        <taxon>Chlorobiota</taxon>
        <taxon>Chlorobiia</taxon>
        <taxon>Chlorobiales</taxon>
        <taxon>Chlorobiaceae</taxon>
        <taxon>Chlorobaculum</taxon>
    </lineage>
</organism>
<proteinExistence type="predicted"/>
<evidence type="ECO:0000256" key="1">
    <source>
        <dbReference type="SAM" id="SignalP"/>
    </source>
</evidence>
<accession>A0A7C5DF46</accession>
<dbReference type="EMBL" id="DRSQ01000205">
    <property type="protein sequence ID" value="HHE32836.1"/>
    <property type="molecule type" value="Genomic_DNA"/>
</dbReference>
<evidence type="ECO:0000313" key="2">
    <source>
        <dbReference type="EMBL" id="HHE32836.1"/>
    </source>
</evidence>